<name>A0A849SRC3_UNCEI</name>
<proteinExistence type="predicted"/>
<organism evidence="2 3">
    <name type="scientific">Eiseniibacteriota bacterium</name>
    <dbReference type="NCBI Taxonomy" id="2212470"/>
    <lineage>
        <taxon>Bacteria</taxon>
        <taxon>Candidatus Eiseniibacteriota</taxon>
    </lineage>
</organism>
<dbReference type="InterPro" id="IPR012337">
    <property type="entry name" value="RNaseH-like_sf"/>
</dbReference>
<dbReference type="SUPFAM" id="SSF53098">
    <property type="entry name" value="Ribonuclease H-like"/>
    <property type="match status" value="1"/>
</dbReference>
<accession>A0A849SRC3</accession>
<evidence type="ECO:0000259" key="1">
    <source>
        <dbReference type="Pfam" id="PF13482"/>
    </source>
</evidence>
<feature type="domain" description="YprB ribonuclease H-like" evidence="1">
    <location>
        <begin position="274"/>
        <end position="459"/>
    </location>
</feature>
<evidence type="ECO:0000313" key="2">
    <source>
        <dbReference type="EMBL" id="NOT34575.1"/>
    </source>
</evidence>
<sequence>MRRLWLKVHAPELGSGGSEFDRRLADHGIAHEREVAARIPGLVGPLFDGHGDLEAAAERTLELLRTTRDPLYQPAFLSRDGRRAGVPDFVLHDGDGLVLRDAKTFVNPGGLTAARLQMAHYSALVEESLGAPPLRCEVINGRHEVLRVELPPRAEYDALIARMAAVIESPDEPELLQSHSKCEGCGFYGHCWPRAIREGWIEILPAVNRMNQPQLARLGLGRIPALAAADPVWLTSQGIKGRTEDLVLEARSRAEGRALWRRAPGMPSGRTLVWFDLEGDPSADVEVPIYLWGYAVDAQPTATSAAALACEAVIAAPGRDGDRAAWEDFLTRAAAIFASHPDALWIHYDEYERTWLKRYLERYGDRAAIGARLLNSMFDLCRALKQSAVLPITSYSIKRVAAHLGFKWSDPAMGSQWSIVQYERARAAPDVAERERLFEPIRSYNADDLRAMKCVWDWMVRDGLAP</sequence>
<dbReference type="EMBL" id="JABFRW010000132">
    <property type="protein sequence ID" value="NOT34575.1"/>
    <property type="molecule type" value="Genomic_DNA"/>
</dbReference>
<dbReference type="Pfam" id="PF13482">
    <property type="entry name" value="RNase_H_2"/>
    <property type="match status" value="1"/>
</dbReference>
<reference evidence="2 3" key="1">
    <citation type="submission" date="2020-04" db="EMBL/GenBank/DDBJ databases">
        <title>Metagenomic profiling of ammonia- and methane-oxidizing microorganisms in a Dutch drinking water treatment plant.</title>
        <authorList>
            <person name="Poghosyan L."/>
            <person name="Leucker S."/>
        </authorList>
    </citation>
    <scope>NUCLEOTIDE SEQUENCE [LARGE SCALE GENOMIC DNA]</scope>
    <source>
        <strain evidence="2">S-RSF-IL-03</strain>
    </source>
</reference>
<protein>
    <submittedName>
        <fullName evidence="2">TM0106 family RecB-like putative nuclease</fullName>
    </submittedName>
</protein>
<dbReference type="AlphaFoldDB" id="A0A849SRC3"/>
<dbReference type="InterPro" id="IPR038720">
    <property type="entry name" value="YprB_RNase_H-like_dom"/>
</dbReference>
<dbReference type="InterPro" id="IPR019993">
    <property type="entry name" value="RecB_nuclease_TM0106_put"/>
</dbReference>
<dbReference type="Proteomes" id="UP000580839">
    <property type="component" value="Unassembled WGS sequence"/>
</dbReference>
<dbReference type="InterPro" id="IPR011604">
    <property type="entry name" value="PDDEXK-like_dom_sf"/>
</dbReference>
<dbReference type="NCBIfam" id="TIGR03491">
    <property type="entry name" value="TM0106 family RecB-like putative nuclease"/>
    <property type="match status" value="1"/>
</dbReference>
<dbReference type="Gene3D" id="3.90.320.10">
    <property type="match status" value="1"/>
</dbReference>
<evidence type="ECO:0000313" key="3">
    <source>
        <dbReference type="Proteomes" id="UP000580839"/>
    </source>
</evidence>
<gene>
    <name evidence="2" type="ORF">HOP12_10440</name>
</gene>
<comment type="caution">
    <text evidence="2">The sequence shown here is derived from an EMBL/GenBank/DDBJ whole genome shotgun (WGS) entry which is preliminary data.</text>
</comment>